<feature type="region of interest" description="Disordered" evidence="1">
    <location>
        <begin position="1"/>
        <end position="81"/>
    </location>
</feature>
<keyword evidence="3" id="KW-1185">Reference proteome</keyword>
<evidence type="ECO:0000256" key="1">
    <source>
        <dbReference type="SAM" id="MobiDB-lite"/>
    </source>
</evidence>
<dbReference type="InParanoid" id="A0A2Y9DTP8"/>
<feature type="domain" description="INTS6/SAGE1/DDX26B/CT45 C-terminal" evidence="2">
    <location>
        <begin position="162"/>
        <end position="223"/>
    </location>
</feature>
<dbReference type="GO" id="GO:0032039">
    <property type="term" value="C:integrator complex"/>
    <property type="evidence" value="ECO:0007669"/>
    <property type="project" value="TreeGrafter"/>
</dbReference>
<name>A0A2Y9DTP8_TRIMA</name>
<dbReference type="GeneID" id="101341246"/>
<dbReference type="Proteomes" id="UP000248480">
    <property type="component" value="Unplaced"/>
</dbReference>
<sequence>MDEADEFATGPADDVKRPGECDSPPSSKKRRSEAVLSVEPEGETGCHLEGSAMPKEDDATVVHDRHEEGVENGQTAPDGFLSKSVPPELMSMAGDGIPPNKVDSPSDDLARLGEGGVIREPGSSALGGGTGSSSLSAGGQKVTAMSALGTVTNTLQISSQRNNDDIKHELMKEVRKFGRKYERIFILLEEVQGPLEVKKQFVEFTIKEAARFKRRDLIQHLEKLLEKIDSDSLVNKDENIKNI</sequence>
<dbReference type="OrthoDB" id="9634952at2759"/>
<dbReference type="PANTHER" id="PTHR12957:SF22">
    <property type="entry name" value="INTEGRATOR COMPLEX SUBUNIT 6-LIKE"/>
    <property type="match status" value="1"/>
</dbReference>
<dbReference type="FunCoup" id="A0A2Y9DTP8">
    <property type="interactions" value="201"/>
</dbReference>
<dbReference type="InterPro" id="IPR051113">
    <property type="entry name" value="Integrator_subunit6"/>
</dbReference>
<dbReference type="PANTHER" id="PTHR12957">
    <property type="entry name" value="DEAD/H BOX POLYPEPTIDE 26/DICE1-RELATED"/>
    <property type="match status" value="1"/>
</dbReference>
<accession>A0A2Y9DTP8</accession>
<dbReference type="RefSeq" id="XP_004381027.1">
    <property type="nucleotide sequence ID" value="XM_004380970.1"/>
</dbReference>
<dbReference type="GO" id="GO:0034472">
    <property type="term" value="P:snRNA 3'-end processing"/>
    <property type="evidence" value="ECO:0007669"/>
    <property type="project" value="TreeGrafter"/>
</dbReference>
<proteinExistence type="predicted"/>
<protein>
    <submittedName>
        <fullName evidence="4">Integrator complex subunit 6-like</fullName>
    </submittedName>
</protein>
<dbReference type="AlphaFoldDB" id="A0A2Y9DTP8"/>
<gene>
    <name evidence="4" type="primary">LOC101341246</name>
</gene>
<evidence type="ECO:0000313" key="3">
    <source>
        <dbReference type="Proteomes" id="UP000248480"/>
    </source>
</evidence>
<organism evidence="3 4">
    <name type="scientific">Trichechus manatus latirostris</name>
    <name type="common">Florida manatee</name>
    <dbReference type="NCBI Taxonomy" id="127582"/>
    <lineage>
        <taxon>Eukaryota</taxon>
        <taxon>Metazoa</taxon>
        <taxon>Chordata</taxon>
        <taxon>Craniata</taxon>
        <taxon>Vertebrata</taxon>
        <taxon>Euteleostomi</taxon>
        <taxon>Mammalia</taxon>
        <taxon>Eutheria</taxon>
        <taxon>Afrotheria</taxon>
        <taxon>Sirenia</taxon>
        <taxon>Trichechidae</taxon>
        <taxon>Trichechus</taxon>
    </lineage>
</organism>
<feature type="compositionally biased region" description="Basic and acidic residues" evidence="1">
    <location>
        <begin position="54"/>
        <end position="69"/>
    </location>
</feature>
<dbReference type="STRING" id="127582.A0A2Y9DTP8"/>
<dbReference type="Pfam" id="PF15300">
    <property type="entry name" value="INT_SG_DDX_CT_C"/>
    <property type="match status" value="1"/>
</dbReference>
<evidence type="ECO:0000313" key="4">
    <source>
        <dbReference type="RefSeq" id="XP_004381027.1"/>
    </source>
</evidence>
<dbReference type="KEGG" id="tmu:101341246"/>
<reference evidence="4" key="1">
    <citation type="submission" date="2025-08" db="UniProtKB">
        <authorList>
            <consortium name="RefSeq"/>
        </authorList>
    </citation>
    <scope>IDENTIFICATION</scope>
</reference>
<feature type="region of interest" description="Disordered" evidence="1">
    <location>
        <begin position="98"/>
        <end position="138"/>
    </location>
</feature>
<dbReference type="InterPro" id="IPR029307">
    <property type="entry name" value="INT_SG_DDX_CT_C"/>
</dbReference>
<evidence type="ECO:0000259" key="2">
    <source>
        <dbReference type="Pfam" id="PF15300"/>
    </source>
</evidence>